<evidence type="ECO:0000313" key="4">
    <source>
        <dbReference type="Proteomes" id="UP000695000"/>
    </source>
</evidence>
<evidence type="ECO:0000256" key="3">
    <source>
        <dbReference type="RuleBase" id="RU365003"/>
    </source>
</evidence>
<evidence type="ECO:0000256" key="2">
    <source>
        <dbReference type="ARBA" id="ARBA00018577"/>
    </source>
</evidence>
<dbReference type="InterPro" id="IPR013919">
    <property type="entry name" value="Pex16"/>
</dbReference>
<evidence type="ECO:0000256" key="1">
    <source>
        <dbReference type="ARBA" id="ARBA00009505"/>
    </source>
</evidence>
<evidence type="ECO:0000313" key="5">
    <source>
        <dbReference type="RefSeq" id="XP_017778573.1"/>
    </source>
</evidence>
<organism evidence="4 5">
    <name type="scientific">Nicrophorus vespilloides</name>
    <name type="common">Boreal carrion beetle</name>
    <dbReference type="NCBI Taxonomy" id="110193"/>
    <lineage>
        <taxon>Eukaryota</taxon>
        <taxon>Metazoa</taxon>
        <taxon>Ecdysozoa</taxon>
        <taxon>Arthropoda</taxon>
        <taxon>Hexapoda</taxon>
        <taxon>Insecta</taxon>
        <taxon>Pterygota</taxon>
        <taxon>Neoptera</taxon>
        <taxon>Endopterygota</taxon>
        <taxon>Coleoptera</taxon>
        <taxon>Polyphaga</taxon>
        <taxon>Staphyliniformia</taxon>
        <taxon>Silphidae</taxon>
        <taxon>Nicrophorinae</taxon>
        <taxon>Nicrophorus</taxon>
    </lineage>
</organism>
<dbReference type="RefSeq" id="XP_017778573.1">
    <property type="nucleotide sequence ID" value="XM_017923084.1"/>
</dbReference>
<keyword evidence="4" id="KW-1185">Reference proteome</keyword>
<dbReference type="Proteomes" id="UP000695000">
    <property type="component" value="Unplaced"/>
</dbReference>
<accession>A0ABM1MVH3</accession>
<keyword evidence="3" id="KW-0576">Peroxisome</keyword>
<sequence>MSSLIFSLPEFYTAYKRWVSQNPLKASDYEMTTKWISYFLAGRINNSHILSELVYCLSNLLVLFNDRLISDAQKLEIPSSGDQLKLWLTVLEYCEVFLELSVKKLWGTSAKWILVVSVQLFKCIGRLMLVYHHKENIIQQPPIPPLYRRDMKKAEQENGVAELAQAQLDSISFNLKRSGKTIRKIDASPPVGSRNWKPIERALFDNEQTIEQSLAGQQLIAESIYILKPMVHLASMACFGTQTWKPWAISLILDASSLHLYNKGNKKQDSLTKKQKMQLSRRYVGLLMYLLRSPFYEKQSKKRIEALLNALSKSVPFASMICLPLNKYLPFWQSNYFYLWSN</sequence>
<keyword evidence="3" id="KW-0962">Peroxisome biogenesis</keyword>
<protein>
    <recommendedName>
        <fullName evidence="2 3">Peroxisomal membrane protein PEX16</fullName>
    </recommendedName>
</protein>
<proteinExistence type="inferred from homology"/>
<dbReference type="Pfam" id="PF08610">
    <property type="entry name" value="Pex16"/>
    <property type="match status" value="1"/>
</dbReference>
<reference evidence="5" key="1">
    <citation type="submission" date="2025-08" db="UniProtKB">
        <authorList>
            <consortium name="RefSeq"/>
        </authorList>
    </citation>
    <scope>IDENTIFICATION</scope>
    <source>
        <tissue evidence="5">Whole Larva</tissue>
    </source>
</reference>
<dbReference type="GeneID" id="108564148"/>
<dbReference type="PANTHER" id="PTHR13299:SF0">
    <property type="entry name" value="PEROXISOMAL MEMBRANE PROTEIN PEX16"/>
    <property type="match status" value="1"/>
</dbReference>
<comment type="similarity">
    <text evidence="1 3">Belongs to the peroxin-16 family.</text>
</comment>
<dbReference type="PANTHER" id="PTHR13299">
    <property type="entry name" value="PEROXISOMAL MEMBRANE PROTEIN PEX16"/>
    <property type="match status" value="1"/>
</dbReference>
<gene>
    <name evidence="5" type="primary">LOC108564148</name>
</gene>
<comment type="subcellular location">
    <subcellularLocation>
        <location evidence="3">Peroxisome membrane</location>
    </subcellularLocation>
</comment>
<name>A0ABM1MVH3_NICVS</name>